<protein>
    <submittedName>
        <fullName evidence="1">Uncharacterized protein</fullName>
    </submittedName>
</protein>
<name>A0A939FF36_9ACTN</name>
<gene>
    <name evidence="1" type="ORF">J0695_36295</name>
</gene>
<evidence type="ECO:0000313" key="1">
    <source>
        <dbReference type="EMBL" id="MBO0517184.1"/>
    </source>
</evidence>
<keyword evidence="2" id="KW-1185">Reference proteome</keyword>
<organism evidence="1 2">
    <name type="scientific">Streptomyces beijiangensis</name>
    <dbReference type="NCBI Taxonomy" id="163361"/>
    <lineage>
        <taxon>Bacteria</taxon>
        <taxon>Bacillati</taxon>
        <taxon>Actinomycetota</taxon>
        <taxon>Actinomycetes</taxon>
        <taxon>Kitasatosporales</taxon>
        <taxon>Streptomycetaceae</taxon>
        <taxon>Streptomyces</taxon>
    </lineage>
</organism>
<accession>A0A939FF36</accession>
<sequence length="79" mass="8829">MIDSFEQRYRDVIETVLTDCADELDLLDLALPARDTAELLLHALAGMTQTSHGPEILHARLHQLTELTVRGLTSNTQET</sequence>
<dbReference type="AlphaFoldDB" id="A0A939FF36"/>
<proteinExistence type="predicted"/>
<dbReference type="EMBL" id="JAFLRJ010000524">
    <property type="protein sequence ID" value="MBO0517184.1"/>
    <property type="molecule type" value="Genomic_DNA"/>
</dbReference>
<reference evidence="1" key="1">
    <citation type="submission" date="2021-03" db="EMBL/GenBank/DDBJ databases">
        <title>Streptomyces poriferae sp. nov., a novel marine sponge-derived Actinobacteria species with anti-MRSA activity.</title>
        <authorList>
            <person name="Sandoval-Powers M."/>
            <person name="Kralova S."/>
            <person name="Nguyen G.-S."/>
            <person name="Fawwal D."/>
            <person name="Degnes K."/>
            <person name="Klinkenberg G."/>
            <person name="Sletta H."/>
            <person name="Wentzel A."/>
            <person name="Liles M.R."/>
        </authorList>
    </citation>
    <scope>NUCLEOTIDE SEQUENCE</scope>
    <source>
        <strain evidence="1">DSM 41794</strain>
    </source>
</reference>
<evidence type="ECO:0000313" key="2">
    <source>
        <dbReference type="Proteomes" id="UP000664167"/>
    </source>
</evidence>
<dbReference type="Proteomes" id="UP000664167">
    <property type="component" value="Unassembled WGS sequence"/>
</dbReference>
<comment type="caution">
    <text evidence="1">The sequence shown here is derived from an EMBL/GenBank/DDBJ whole genome shotgun (WGS) entry which is preliminary data.</text>
</comment>